<keyword evidence="3" id="KW-0862">Zinc</keyword>
<dbReference type="Pfam" id="PF01753">
    <property type="entry name" value="zf-MYND"/>
    <property type="match status" value="1"/>
</dbReference>
<protein>
    <recommendedName>
        <fullName evidence="6">MYND-type domain-containing protein</fullName>
    </recommendedName>
</protein>
<evidence type="ECO:0000256" key="4">
    <source>
        <dbReference type="PROSITE-ProRule" id="PRU00134"/>
    </source>
</evidence>
<dbReference type="Gene3D" id="6.10.140.2220">
    <property type="match status" value="1"/>
</dbReference>
<proteinExistence type="predicted"/>
<keyword evidence="1" id="KW-0479">Metal-binding</keyword>
<evidence type="ECO:0000256" key="2">
    <source>
        <dbReference type="ARBA" id="ARBA00022771"/>
    </source>
</evidence>
<dbReference type="PANTHER" id="PTHR10237">
    <property type="entry name" value="DEFORMED EPIDERMAL AUTOREGULATORY FACTOR 1 HOMOLOG SUPPRESSIN"/>
    <property type="match status" value="1"/>
</dbReference>
<dbReference type="PROSITE" id="PS50865">
    <property type="entry name" value="ZF_MYND_2"/>
    <property type="match status" value="1"/>
</dbReference>
<comment type="caution">
    <text evidence="7">The sequence shown here is derived from an EMBL/GenBank/DDBJ whole genome shotgun (WGS) entry which is preliminary data.</text>
</comment>
<dbReference type="InterPro" id="IPR002893">
    <property type="entry name" value="Znf_MYND"/>
</dbReference>
<name>A0ABR1XF88_9PEZI</name>
<evidence type="ECO:0000256" key="1">
    <source>
        <dbReference type="ARBA" id="ARBA00022723"/>
    </source>
</evidence>
<gene>
    <name evidence="7" type="ORF">IWX90DRAFT_481729</name>
</gene>
<dbReference type="Proteomes" id="UP001456524">
    <property type="component" value="Unassembled WGS sequence"/>
</dbReference>
<sequence>MFSKRHARLRLYFNPLGNTPAVNLLRDLLKKVAAESQPASVDVLSLEWGDPRSILFSLHAEGFDPQKTFNFTCCDSEPAIIARNVFLLTFIADGFDNCGPKDDMLALAWNVFFHTCIPDGTMYFIQGKAEKLAEYSASLEAWNSCPYGSWIRFLDTDSLSRVHTLWQEYTAAPMRDKYDARGQNSLARLNRRSRDASFVVQSVRSAALYAEQSVKTMSAVLDAFWQTGVVGGNKRDLAQLWPTKGGLFNPLFAVKSAIDGEFTVPYGMDPLAGFHLAPAFEEEGCDPEAVNRLVSTAKAQFRDWATTFGAYTKAKRVNFALQCGDAVNFCYALQALNPQVPKPPKFTSSLVFDVINTSNLADKVGILNLLPAVVPLLRPQSSSILYTESLLRADPEGNSLEMFTPLVEALCSDVSTIEFFSGVVPVVYLTGVSADSFVAETTDYLFDNLKACTPTIEPSSLSDSLVRLYENVFKHETQGSGLTSLIATAGDFFAGVASDQRYYTRTSFALLLNLFKSHVEQIDHESIGEHRIQELQLQLHALGLLDNVLLNAAPRDLGDEPFDMFPPHEKDVGLLGQPDVPSIVYLTLVVSRCKFWWFTNDNIGQLVALPLHMAWFFGTLRQSGKAGICHVEEDKASWEGTGNLVIVGSVPLFTLLHGPREGLTVSLNFDPIPRTDYFVKKLGGKTTVFETGLADEAHLQVPREPPTTARDSDMLVPRRPSPSTGERQLVKLGFYESHARVMTVEQYFPHLSATAASVAILFLFAFRIPSPPGQSRPAKVNKLPRYGIIVVAPVSDALLGPPVKGILPFSRDPSGSLFVCALPHIALHASPKVHLSERNADVLKAYARRAYSKQDNNKVVHWLNHGQSDRERRRCPSPATLLKVSRPRSWEATPPHCWQNNPLRHDFSTGSVFLDAYAFPLARKEVTVARRAGGIKSFQATSCTMHTPGHETIWHQCLIASAERCRSWTHRDDCRYGASSPFDHPSTEAARDPSPSLCRCGEGLMLENFPPDSPYASAKHFATRVTIPTLFTVPYVDPIDVQGTSRWDDFARFFGDGLDLDGGDRCAGCWTKKEGLKKCMRCKQVKYCDSTCQKKHWKEHKKVCREQEATE</sequence>
<dbReference type="Pfam" id="PF14737">
    <property type="entry name" value="DUF4470"/>
    <property type="match status" value="1"/>
</dbReference>
<evidence type="ECO:0000313" key="7">
    <source>
        <dbReference type="EMBL" id="KAK8151772.1"/>
    </source>
</evidence>
<dbReference type="InterPro" id="IPR027974">
    <property type="entry name" value="DUF4470"/>
</dbReference>
<feature type="domain" description="MYND-type" evidence="6">
    <location>
        <begin position="1066"/>
        <end position="1104"/>
    </location>
</feature>
<dbReference type="InterPro" id="IPR024119">
    <property type="entry name" value="TF_DEAF-1"/>
</dbReference>
<keyword evidence="8" id="KW-1185">Reference proteome</keyword>
<evidence type="ECO:0000313" key="8">
    <source>
        <dbReference type="Proteomes" id="UP001456524"/>
    </source>
</evidence>
<dbReference type="SUPFAM" id="SSF144232">
    <property type="entry name" value="HIT/MYND zinc finger-like"/>
    <property type="match status" value="1"/>
</dbReference>
<evidence type="ECO:0000256" key="5">
    <source>
        <dbReference type="SAM" id="MobiDB-lite"/>
    </source>
</evidence>
<feature type="region of interest" description="Disordered" evidence="5">
    <location>
        <begin position="703"/>
        <end position="724"/>
    </location>
</feature>
<evidence type="ECO:0000259" key="6">
    <source>
        <dbReference type="PROSITE" id="PS50865"/>
    </source>
</evidence>
<dbReference type="PROSITE" id="PS01360">
    <property type="entry name" value="ZF_MYND_1"/>
    <property type="match status" value="1"/>
</dbReference>
<dbReference type="PANTHER" id="PTHR10237:SF14">
    <property type="entry name" value="MYND-TYPE DOMAIN-CONTAINING PROTEIN"/>
    <property type="match status" value="1"/>
</dbReference>
<accession>A0ABR1XF88</accession>
<dbReference type="EMBL" id="JBBWUH010000016">
    <property type="protein sequence ID" value="KAK8151772.1"/>
    <property type="molecule type" value="Genomic_DNA"/>
</dbReference>
<keyword evidence="2 4" id="KW-0863">Zinc-finger</keyword>
<organism evidence="7 8">
    <name type="scientific">Phyllosticta citrichinensis</name>
    <dbReference type="NCBI Taxonomy" id="1130410"/>
    <lineage>
        <taxon>Eukaryota</taxon>
        <taxon>Fungi</taxon>
        <taxon>Dikarya</taxon>
        <taxon>Ascomycota</taxon>
        <taxon>Pezizomycotina</taxon>
        <taxon>Dothideomycetes</taxon>
        <taxon>Dothideomycetes incertae sedis</taxon>
        <taxon>Botryosphaeriales</taxon>
        <taxon>Phyllostictaceae</taxon>
        <taxon>Phyllosticta</taxon>
    </lineage>
</organism>
<evidence type="ECO:0000256" key="3">
    <source>
        <dbReference type="ARBA" id="ARBA00022833"/>
    </source>
</evidence>
<reference evidence="7 8" key="1">
    <citation type="journal article" date="2022" name="G3 (Bethesda)">
        <title>Enemy or ally: a genomic approach to elucidate the lifestyle of Phyllosticta citrichinaensis.</title>
        <authorList>
            <person name="Buijs V.A."/>
            <person name="Groenewald J.Z."/>
            <person name="Haridas S."/>
            <person name="LaButti K.M."/>
            <person name="Lipzen A."/>
            <person name="Martin F.M."/>
            <person name="Barry K."/>
            <person name="Grigoriev I.V."/>
            <person name="Crous P.W."/>
            <person name="Seidl M.F."/>
        </authorList>
    </citation>
    <scope>NUCLEOTIDE SEQUENCE [LARGE SCALE GENOMIC DNA]</scope>
    <source>
        <strain evidence="7 8">CBS 129764</strain>
    </source>
</reference>